<dbReference type="AlphaFoldDB" id="A0A4T2BQ56"/>
<dbReference type="EMBL" id="QYRT01000031">
    <property type="protein sequence ID" value="TIH33813.1"/>
    <property type="molecule type" value="Genomic_DNA"/>
</dbReference>
<accession>A0A4T2BQ56</accession>
<dbReference type="Proteomes" id="UP000306192">
    <property type="component" value="Unassembled WGS sequence"/>
</dbReference>
<organism evidence="1 2">
    <name type="scientific">Subtercola vilae</name>
    <dbReference type="NCBI Taxonomy" id="2056433"/>
    <lineage>
        <taxon>Bacteria</taxon>
        <taxon>Bacillati</taxon>
        <taxon>Actinomycetota</taxon>
        <taxon>Actinomycetes</taxon>
        <taxon>Micrococcales</taxon>
        <taxon>Microbacteriaceae</taxon>
        <taxon>Subtercola</taxon>
    </lineage>
</organism>
<comment type="caution">
    <text evidence="1">The sequence shown here is derived from an EMBL/GenBank/DDBJ whole genome shotgun (WGS) entry which is preliminary data.</text>
</comment>
<name>A0A4T2BQ56_9MICO</name>
<protein>
    <submittedName>
        <fullName evidence="1">Uncharacterized protein</fullName>
    </submittedName>
</protein>
<keyword evidence="2" id="KW-1185">Reference proteome</keyword>
<gene>
    <name evidence="1" type="ORF">D4765_14120</name>
</gene>
<evidence type="ECO:0000313" key="1">
    <source>
        <dbReference type="EMBL" id="TIH33813.1"/>
    </source>
</evidence>
<evidence type="ECO:0000313" key="2">
    <source>
        <dbReference type="Proteomes" id="UP000306192"/>
    </source>
</evidence>
<proteinExistence type="predicted"/>
<sequence>MSVDADEIHTYRVVADGFDDVMAHPGHRAAVPLNVAAILRRLPPDPCRIACSIRLHLEYPVRAAAKSLCEAASPFAGCGTWVV</sequence>
<reference evidence="1 2" key="1">
    <citation type="journal article" date="2019" name="Microorganisms">
        <title>Systematic Affiliation and Genome Analysis of Subtercola vilae DB165(T) with Particular Emphasis on Cold Adaptation of an Isolate from a High-Altitude Cold Volcano Lake.</title>
        <authorList>
            <person name="Villalobos A.S."/>
            <person name="Wiese J."/>
            <person name="Imhoff J.F."/>
            <person name="Dorador C."/>
            <person name="Keller A."/>
            <person name="Hentschel U."/>
        </authorList>
    </citation>
    <scope>NUCLEOTIDE SEQUENCE [LARGE SCALE GENOMIC DNA]</scope>
    <source>
        <strain evidence="1 2">DB165</strain>
    </source>
</reference>